<proteinExistence type="predicted"/>
<dbReference type="AlphaFoldDB" id="A0A953NAS3"/>
<dbReference type="Proteomes" id="UP000739565">
    <property type="component" value="Unassembled WGS sequence"/>
</dbReference>
<dbReference type="SUPFAM" id="SSF55729">
    <property type="entry name" value="Acyl-CoA N-acyltransferases (Nat)"/>
    <property type="match status" value="1"/>
</dbReference>
<dbReference type="Pfam" id="PF00583">
    <property type="entry name" value="Acetyltransf_1"/>
    <property type="match status" value="1"/>
</dbReference>
<keyword evidence="1" id="KW-0808">Transferase</keyword>
<keyword evidence="2" id="KW-0012">Acyltransferase</keyword>
<evidence type="ECO:0000256" key="1">
    <source>
        <dbReference type="ARBA" id="ARBA00022679"/>
    </source>
</evidence>
<sequence length="162" mass="17634">MQCSISVRTVDYLNPTDRADLLTILDMYARDPMGGGDELSPEVKARLCDDLAKFPGAMSWLAYSDGRPVGLLNAMPGYSTFKARPLMNVHDIAVIPSFRGQGVGQALLGALETYARKQGCCKLTLEVLSGNQGAQASYARFGFAQYELSALTGQALFMQKWL</sequence>
<feature type="domain" description="N-acetyltransferase" evidence="3">
    <location>
        <begin position="8"/>
        <end position="162"/>
    </location>
</feature>
<dbReference type="PROSITE" id="PS51186">
    <property type="entry name" value="GNAT"/>
    <property type="match status" value="1"/>
</dbReference>
<dbReference type="Gene3D" id="3.40.630.30">
    <property type="match status" value="1"/>
</dbReference>
<keyword evidence="5" id="KW-1185">Reference proteome</keyword>
<evidence type="ECO:0000256" key="2">
    <source>
        <dbReference type="ARBA" id="ARBA00023315"/>
    </source>
</evidence>
<dbReference type="InterPro" id="IPR016181">
    <property type="entry name" value="Acyl_CoA_acyltransferase"/>
</dbReference>
<gene>
    <name evidence="4" type="ORF">KZZ10_15105</name>
</gene>
<accession>A0A953NAS3</accession>
<evidence type="ECO:0000313" key="5">
    <source>
        <dbReference type="Proteomes" id="UP000739565"/>
    </source>
</evidence>
<dbReference type="RefSeq" id="WP_259662377.1">
    <property type="nucleotide sequence ID" value="NZ_JAHXRI010000025.1"/>
</dbReference>
<organism evidence="4 5">
    <name type="scientific">Zwartia hollandica</name>
    <dbReference type="NCBI Taxonomy" id="324606"/>
    <lineage>
        <taxon>Bacteria</taxon>
        <taxon>Pseudomonadati</taxon>
        <taxon>Pseudomonadota</taxon>
        <taxon>Betaproteobacteria</taxon>
        <taxon>Burkholderiales</taxon>
        <taxon>Alcaligenaceae</taxon>
        <taxon>Zwartia</taxon>
    </lineage>
</organism>
<dbReference type="PANTHER" id="PTHR43877:SF2">
    <property type="entry name" value="AMINOALKYLPHOSPHONATE N-ACETYLTRANSFERASE-RELATED"/>
    <property type="match status" value="1"/>
</dbReference>
<dbReference type="PANTHER" id="PTHR43877">
    <property type="entry name" value="AMINOALKYLPHOSPHONATE N-ACETYLTRANSFERASE-RELATED-RELATED"/>
    <property type="match status" value="1"/>
</dbReference>
<evidence type="ECO:0000259" key="3">
    <source>
        <dbReference type="PROSITE" id="PS51186"/>
    </source>
</evidence>
<protein>
    <submittedName>
        <fullName evidence="4">GNAT family N-acetyltransferase</fullName>
    </submittedName>
</protein>
<comment type="caution">
    <text evidence="4">The sequence shown here is derived from an EMBL/GenBank/DDBJ whole genome shotgun (WGS) entry which is preliminary data.</text>
</comment>
<dbReference type="InterPro" id="IPR050832">
    <property type="entry name" value="Bact_Acetyltransf"/>
</dbReference>
<dbReference type="InterPro" id="IPR000182">
    <property type="entry name" value="GNAT_dom"/>
</dbReference>
<evidence type="ECO:0000313" key="4">
    <source>
        <dbReference type="EMBL" id="MBZ1351971.1"/>
    </source>
</evidence>
<dbReference type="CDD" id="cd04301">
    <property type="entry name" value="NAT_SF"/>
    <property type="match status" value="1"/>
</dbReference>
<name>A0A953NAS3_9BURK</name>
<reference evidence="4" key="1">
    <citation type="submission" date="2021-07" db="EMBL/GenBank/DDBJ databases">
        <title>New genus and species of the family Alcaligenaceae.</title>
        <authorList>
            <person name="Hahn M.W."/>
        </authorList>
    </citation>
    <scope>NUCLEOTIDE SEQUENCE</scope>
    <source>
        <strain evidence="4">LF4-65</strain>
    </source>
</reference>
<dbReference type="GO" id="GO:0016747">
    <property type="term" value="F:acyltransferase activity, transferring groups other than amino-acyl groups"/>
    <property type="evidence" value="ECO:0007669"/>
    <property type="project" value="InterPro"/>
</dbReference>
<dbReference type="EMBL" id="JAHXRI010000025">
    <property type="protein sequence ID" value="MBZ1351971.1"/>
    <property type="molecule type" value="Genomic_DNA"/>
</dbReference>